<dbReference type="Pfam" id="PF07566">
    <property type="entry name" value="DUF1543"/>
    <property type="match status" value="1"/>
</dbReference>
<dbReference type="AlphaFoldDB" id="M7NXL4"/>
<reference evidence="2 3" key="1">
    <citation type="journal article" date="2013" name="Genome Announc.">
        <title>Draft Genome Sequence of Cesiribacter andamanensis Strain AMV16T, Isolated from a Soil Sample from a Mud Volcano in the Andaman Islands, India.</title>
        <authorList>
            <person name="Shivaji S."/>
            <person name="Ara S."/>
            <person name="Begum Z."/>
            <person name="Srinivas T.N."/>
            <person name="Singh A."/>
            <person name="Kumar Pinnaka A."/>
        </authorList>
    </citation>
    <scope>NUCLEOTIDE SEQUENCE [LARGE SCALE GENOMIC DNA]</scope>
    <source>
        <strain evidence="2 3">AMV16</strain>
    </source>
</reference>
<sequence>MLLLGCRPAGRTTEQHDVFFGIGNSARELVPALKAFWPEAGGSLHVDAWREVTRVGQYRIAVVPRNESQPAEAASLIHLYFLNLGGYKQAQFDEFHYKLLLIAPDSATAIRQARQTAFYKHTGFTGATAHVDDKYGVDVDELYQVRDILAPELKQAYRLQITPAPLGEEDVLHLGYFKLQKL</sequence>
<gene>
    <name evidence="2" type="ORF">ADICEAN_01690</name>
</gene>
<dbReference type="PATRIC" id="fig|1279009.4.peg.1715"/>
<keyword evidence="3" id="KW-1185">Reference proteome</keyword>
<accession>M7NXL4</accession>
<proteinExistence type="predicted"/>
<evidence type="ECO:0000313" key="2">
    <source>
        <dbReference type="EMBL" id="EMR03144.1"/>
    </source>
</evidence>
<dbReference type="STRING" id="1279009.ADICEAN_01690"/>
<feature type="domain" description="DUF1543" evidence="1">
    <location>
        <begin position="12"/>
        <end position="61"/>
    </location>
</feature>
<dbReference type="Gene3D" id="3.10.20.10">
    <property type="match status" value="2"/>
</dbReference>
<dbReference type="eggNOG" id="ENOG502ZCH2">
    <property type="taxonomic scope" value="Bacteria"/>
</dbReference>
<organism evidence="2 3">
    <name type="scientific">Cesiribacter andamanensis AMV16</name>
    <dbReference type="NCBI Taxonomy" id="1279009"/>
    <lineage>
        <taxon>Bacteria</taxon>
        <taxon>Pseudomonadati</taxon>
        <taxon>Bacteroidota</taxon>
        <taxon>Cytophagia</taxon>
        <taxon>Cytophagales</taxon>
        <taxon>Cesiribacteraceae</taxon>
        <taxon>Cesiribacter</taxon>
    </lineage>
</organism>
<dbReference type="InterPro" id="IPR011440">
    <property type="entry name" value="DUF1543"/>
</dbReference>
<evidence type="ECO:0000313" key="3">
    <source>
        <dbReference type="Proteomes" id="UP000011910"/>
    </source>
</evidence>
<dbReference type="EMBL" id="AODQ01000033">
    <property type="protein sequence ID" value="EMR03144.1"/>
    <property type="molecule type" value="Genomic_DNA"/>
</dbReference>
<evidence type="ECO:0000259" key="1">
    <source>
        <dbReference type="Pfam" id="PF07566"/>
    </source>
</evidence>
<dbReference type="Proteomes" id="UP000011910">
    <property type="component" value="Unassembled WGS sequence"/>
</dbReference>
<protein>
    <recommendedName>
        <fullName evidence="1">DUF1543 domain-containing protein</fullName>
    </recommendedName>
</protein>
<comment type="caution">
    <text evidence="2">The sequence shown here is derived from an EMBL/GenBank/DDBJ whole genome shotgun (WGS) entry which is preliminary data.</text>
</comment>
<name>M7NXL4_9BACT</name>